<dbReference type="InterPro" id="IPR050490">
    <property type="entry name" value="Bact_solute-bd_prot1"/>
</dbReference>
<evidence type="ECO:0000256" key="5">
    <source>
        <dbReference type="SAM" id="SignalP"/>
    </source>
</evidence>
<keyword evidence="3" id="KW-0813">Transport</keyword>
<dbReference type="AlphaFoldDB" id="A0A4U0F6B8"/>
<reference evidence="6 7" key="1">
    <citation type="submission" date="2019-04" db="EMBL/GenBank/DDBJ databases">
        <title>Cohnella sp. nov., isolated from soil.</title>
        <authorList>
            <person name="Kim W."/>
        </authorList>
    </citation>
    <scope>NUCLEOTIDE SEQUENCE [LARGE SCALE GENOMIC DNA]</scope>
    <source>
        <strain evidence="6 7">CAU 1483</strain>
    </source>
</reference>
<comment type="similarity">
    <text evidence="2">Belongs to the bacterial solute-binding protein 1 family.</text>
</comment>
<organism evidence="6 7">
    <name type="scientific">Cohnella pontilimi</name>
    <dbReference type="NCBI Taxonomy" id="2564100"/>
    <lineage>
        <taxon>Bacteria</taxon>
        <taxon>Bacillati</taxon>
        <taxon>Bacillota</taxon>
        <taxon>Bacilli</taxon>
        <taxon>Bacillales</taxon>
        <taxon>Paenibacillaceae</taxon>
        <taxon>Cohnella</taxon>
    </lineage>
</organism>
<keyword evidence="4 5" id="KW-0732">Signal</keyword>
<dbReference type="Pfam" id="PF01547">
    <property type="entry name" value="SBP_bac_1"/>
    <property type="match status" value="1"/>
</dbReference>
<gene>
    <name evidence="6" type="ORF">E5161_18035</name>
</gene>
<dbReference type="EMBL" id="SUPK01000009">
    <property type="protein sequence ID" value="TJY39838.1"/>
    <property type="molecule type" value="Genomic_DNA"/>
</dbReference>
<feature type="chain" id="PRO_5020964406" evidence="5">
    <location>
        <begin position="22"/>
        <end position="424"/>
    </location>
</feature>
<evidence type="ECO:0000256" key="4">
    <source>
        <dbReference type="ARBA" id="ARBA00022729"/>
    </source>
</evidence>
<name>A0A4U0F6B8_9BACL</name>
<protein>
    <submittedName>
        <fullName evidence="6">Sugar ABC transporter substrate-binding protein</fullName>
    </submittedName>
</protein>
<feature type="signal peptide" evidence="5">
    <location>
        <begin position="1"/>
        <end position="21"/>
    </location>
</feature>
<keyword evidence="7" id="KW-1185">Reference proteome</keyword>
<dbReference type="Gene3D" id="3.40.190.10">
    <property type="entry name" value="Periplasmic binding protein-like II"/>
    <property type="match status" value="1"/>
</dbReference>
<accession>A0A4U0F6B8</accession>
<dbReference type="PROSITE" id="PS51257">
    <property type="entry name" value="PROKAR_LIPOPROTEIN"/>
    <property type="match status" value="1"/>
</dbReference>
<evidence type="ECO:0000256" key="3">
    <source>
        <dbReference type="ARBA" id="ARBA00022448"/>
    </source>
</evidence>
<evidence type="ECO:0000256" key="2">
    <source>
        <dbReference type="ARBA" id="ARBA00008520"/>
    </source>
</evidence>
<dbReference type="SUPFAM" id="SSF53850">
    <property type="entry name" value="Periplasmic binding protein-like II"/>
    <property type="match status" value="1"/>
</dbReference>
<comment type="caution">
    <text evidence="6">The sequence shown here is derived from an EMBL/GenBank/DDBJ whole genome shotgun (WGS) entry which is preliminary data.</text>
</comment>
<dbReference type="InterPro" id="IPR006059">
    <property type="entry name" value="SBP"/>
</dbReference>
<dbReference type="OrthoDB" id="9782846at2"/>
<dbReference type="PANTHER" id="PTHR43649">
    <property type="entry name" value="ARABINOSE-BINDING PROTEIN-RELATED"/>
    <property type="match status" value="1"/>
</dbReference>
<dbReference type="Proteomes" id="UP000309673">
    <property type="component" value="Unassembled WGS sequence"/>
</dbReference>
<dbReference type="PANTHER" id="PTHR43649:SF31">
    <property type="entry name" value="SN-GLYCEROL-3-PHOSPHATE-BINDING PERIPLASMIC PROTEIN UGPB"/>
    <property type="match status" value="1"/>
</dbReference>
<dbReference type="GO" id="GO:0030313">
    <property type="term" value="C:cell envelope"/>
    <property type="evidence" value="ECO:0007669"/>
    <property type="project" value="UniProtKB-SubCell"/>
</dbReference>
<evidence type="ECO:0000313" key="6">
    <source>
        <dbReference type="EMBL" id="TJY39838.1"/>
    </source>
</evidence>
<evidence type="ECO:0000313" key="7">
    <source>
        <dbReference type="Proteomes" id="UP000309673"/>
    </source>
</evidence>
<sequence>MKFRRLVISCIAVFFALGAAACSSGGGSGGKGGKSGGKVDIVWWFPAKEQEATMKKIAEEFNKKQDHINLKPQLNAGADYYTKLQTVLAAKNGPDVMWMNGPNFPKFQSKGFLMKLDNKVDTDGVSMTNYPESLVKLYSKDGYYGIPKDYDTIGLFYNKEMFDKAGVPYPSDKWTWDDLRSAALKLTVKSGKTASQWGIAAHLSTQEVVYPFLVQNGVLPIAEDRKSLKYDSPEGIEAVQFLFDLMYKDGSSPDGQYMTDNDPLQLFQSGKVAMIMSGSWQAKPYYDALKDKVDVQMLPSHMKSGNIIHGVAWVGNANSKHPDEVWEVLKYLGSKEVAMLQAETGTVIPAFNGTQDAWVKSMPLNLKIFIDSTSIAEPYPSAFDPEWETPVNTHLTNIWLNKETPSDGLKKITEESNKVLAATN</sequence>
<evidence type="ECO:0000256" key="1">
    <source>
        <dbReference type="ARBA" id="ARBA00004196"/>
    </source>
</evidence>
<dbReference type="CDD" id="cd13585">
    <property type="entry name" value="PBP2_TMBP_like"/>
    <property type="match status" value="1"/>
</dbReference>
<dbReference type="RefSeq" id="WP_136779278.1">
    <property type="nucleotide sequence ID" value="NZ_SUPK01000009.1"/>
</dbReference>
<proteinExistence type="inferred from homology"/>
<comment type="subcellular location">
    <subcellularLocation>
        <location evidence="1">Cell envelope</location>
    </subcellularLocation>
</comment>